<evidence type="ECO:0000256" key="10">
    <source>
        <dbReference type="ARBA" id="ARBA00048635"/>
    </source>
</evidence>
<evidence type="ECO:0000313" key="16">
    <source>
        <dbReference type="Proteomes" id="UP000274131"/>
    </source>
</evidence>
<dbReference type="EMBL" id="UXUI01008294">
    <property type="protein sequence ID" value="VDD91110.1"/>
    <property type="molecule type" value="Genomic_DNA"/>
</dbReference>
<evidence type="ECO:0000313" key="17">
    <source>
        <dbReference type="WBParaSite" id="EVEC_0000625001-mRNA-1"/>
    </source>
</evidence>
<dbReference type="InterPro" id="IPR022776">
    <property type="entry name" value="TRM13/UPF0224_CHHC_Znf_dom"/>
</dbReference>
<comment type="similarity">
    <text evidence="1 12">Belongs to the methyltransferase TRM13 family.</text>
</comment>
<keyword evidence="5 12" id="KW-0819">tRNA processing</keyword>
<dbReference type="STRING" id="51028.A0A0N4V7I4"/>
<evidence type="ECO:0000259" key="14">
    <source>
        <dbReference type="PROSITE" id="PS51800"/>
    </source>
</evidence>
<dbReference type="GO" id="GO:0008270">
    <property type="term" value="F:zinc ion binding"/>
    <property type="evidence" value="ECO:0007669"/>
    <property type="project" value="UniProtKB-KW"/>
</dbReference>
<evidence type="ECO:0000256" key="5">
    <source>
        <dbReference type="ARBA" id="ARBA00022694"/>
    </source>
</evidence>
<comment type="catalytic activity">
    <reaction evidence="10 12">
        <text>cytidine(4) in tRNA(Gly)(GCC) + S-adenosyl-L-methionine = 2'-O-methylcytidine(4) in tRNA(Gly)(GCC) + S-adenosyl-L-homocysteine + H(+)</text>
        <dbReference type="Rhea" id="RHEA:43192"/>
        <dbReference type="Rhea" id="RHEA-COMP:10399"/>
        <dbReference type="Rhea" id="RHEA-COMP:10400"/>
        <dbReference type="ChEBI" id="CHEBI:15378"/>
        <dbReference type="ChEBI" id="CHEBI:57856"/>
        <dbReference type="ChEBI" id="CHEBI:59789"/>
        <dbReference type="ChEBI" id="CHEBI:74495"/>
        <dbReference type="ChEBI" id="CHEBI:82748"/>
        <dbReference type="EC" id="2.1.1.225"/>
    </reaction>
</comment>
<dbReference type="WBParaSite" id="EVEC_0000625001-mRNA-1">
    <property type="protein sequence ID" value="EVEC_0000625001-mRNA-1"/>
    <property type="gene ID" value="EVEC_0000625001"/>
</dbReference>
<gene>
    <name evidence="15" type="ORF">EVEC_LOCUS5861</name>
</gene>
<feature type="domain" description="CHHC U11-48K-type" evidence="14">
    <location>
        <begin position="81"/>
        <end position="108"/>
    </location>
</feature>
<dbReference type="PANTHER" id="PTHR12998:SF0">
    <property type="entry name" value="TRNA:M(4)X MODIFICATION ENZYME TRM13 HOMOLOG"/>
    <property type="match status" value="1"/>
</dbReference>
<keyword evidence="8 12" id="KW-0862">Zinc</keyword>
<keyword evidence="16" id="KW-1185">Reference proteome</keyword>
<dbReference type="EC" id="2.1.1.225" evidence="12"/>
<organism evidence="17">
    <name type="scientific">Enterobius vermicularis</name>
    <name type="common">Human pinworm</name>
    <dbReference type="NCBI Taxonomy" id="51028"/>
    <lineage>
        <taxon>Eukaryota</taxon>
        <taxon>Metazoa</taxon>
        <taxon>Ecdysozoa</taxon>
        <taxon>Nematoda</taxon>
        <taxon>Chromadorea</taxon>
        <taxon>Rhabditida</taxon>
        <taxon>Spirurina</taxon>
        <taxon>Oxyuridomorpha</taxon>
        <taxon>Oxyuroidea</taxon>
        <taxon>Oxyuridae</taxon>
        <taxon>Enterobius</taxon>
    </lineage>
</organism>
<dbReference type="AlphaFoldDB" id="A0A0N4V7I4"/>
<evidence type="ECO:0000256" key="4">
    <source>
        <dbReference type="ARBA" id="ARBA00022691"/>
    </source>
</evidence>
<dbReference type="Pfam" id="PF05206">
    <property type="entry name" value="TRM13"/>
    <property type="match status" value="1"/>
</dbReference>
<dbReference type="GO" id="GO:0106050">
    <property type="term" value="F:tRNA 2'-O-methyltransferase activity"/>
    <property type="evidence" value="ECO:0007669"/>
    <property type="project" value="UniProtKB-UniRule"/>
</dbReference>
<dbReference type="InterPro" id="IPR021721">
    <property type="entry name" value="Znf_CCCH-type_TRM13"/>
</dbReference>
<dbReference type="InterPro" id="IPR039044">
    <property type="entry name" value="Trm13"/>
</dbReference>
<evidence type="ECO:0000256" key="3">
    <source>
        <dbReference type="ARBA" id="ARBA00022679"/>
    </source>
</evidence>
<dbReference type="Pfam" id="PF05253">
    <property type="entry name" value="zf-U11-48K"/>
    <property type="match status" value="1"/>
</dbReference>
<keyword evidence="6 12" id="KW-0479">Metal-binding</keyword>
<dbReference type="Pfam" id="PF11722">
    <property type="entry name" value="zf-TRM13_CCCH"/>
    <property type="match status" value="1"/>
</dbReference>
<keyword evidence="4 12" id="KW-0949">S-adenosyl-L-methionine</keyword>
<evidence type="ECO:0000256" key="12">
    <source>
        <dbReference type="RuleBase" id="RU367103"/>
    </source>
</evidence>
<comment type="function">
    <text evidence="12">tRNA methylase which 2'-O-methylates cytidine(4) in tRNA(Pro) and tRNA(Gly)(GCC), and adenosine(4) in tRNA(His).</text>
</comment>
<proteinExistence type="inferred from homology"/>
<reference evidence="17" key="1">
    <citation type="submission" date="2016-04" db="UniProtKB">
        <authorList>
            <consortium name="WormBaseParasite"/>
        </authorList>
    </citation>
    <scope>IDENTIFICATION</scope>
</reference>
<feature type="region of interest" description="Disordered" evidence="13">
    <location>
        <begin position="376"/>
        <end position="400"/>
    </location>
</feature>
<evidence type="ECO:0000256" key="13">
    <source>
        <dbReference type="SAM" id="MobiDB-lite"/>
    </source>
</evidence>
<evidence type="ECO:0000256" key="9">
    <source>
        <dbReference type="ARBA" id="ARBA00048165"/>
    </source>
</evidence>
<protein>
    <recommendedName>
        <fullName evidence="12">tRNA:m(4)X modification enzyme TRM13</fullName>
        <ecNumber evidence="12">2.1.1.225</ecNumber>
    </recommendedName>
</protein>
<sequence length="454" mass="51933">MKDERILLPTFGMSMNGRRAKWLRANFDFYSPSVYRMSGVSECERCCYVIPKKKRRCKMLVKKGSSYCGEHAIYEPSNHERVPCPLDPKHTVNKSELEEHMKRRCNWRIPEAPWVVKGLNSSEASCSEVGAGSLGFQRVGKNNLFVSANFVTMIRKAYEKIQDEVCHSEVKDAVIEEFMRQTDEMNFTHRKHLMQHSSIIGLLVSTGLLYNDSQLCIIDFGSGKAELPYWISKGFQKCNFLLLDNQGMRNKYDNKAAKEDPMIRMKRIRCSIEHIDLSKIDAVKEAKDVVAICKHLCGKATDWGIRCLENSAKTGVNFSGFALIPCCHHKTVYEEYMGKEFLASNGFRSEQDFSLLRYVASWAVCGLLLQRKTKDEDDKTLKEKPKQNDGSRESGGKLSNEEREVLGRQAKVLLEFGRAAYLTQIGFEVKLYQYVNSTISPENLLILGRKRSFT</sequence>
<evidence type="ECO:0000256" key="7">
    <source>
        <dbReference type="ARBA" id="ARBA00022771"/>
    </source>
</evidence>
<evidence type="ECO:0000256" key="8">
    <source>
        <dbReference type="ARBA" id="ARBA00022833"/>
    </source>
</evidence>
<dbReference type="GO" id="GO:0030488">
    <property type="term" value="P:tRNA methylation"/>
    <property type="evidence" value="ECO:0007669"/>
    <property type="project" value="InterPro"/>
</dbReference>
<name>A0A0N4V7I4_ENTVE</name>
<dbReference type="Proteomes" id="UP000274131">
    <property type="component" value="Unassembled WGS sequence"/>
</dbReference>
<comment type="catalytic activity">
    <reaction evidence="9 12">
        <text>cytidine(4) in tRNA(Pro) + S-adenosyl-L-methionine = 2'-O-methylcytidine(4) in tRNA(Pro) + S-adenosyl-L-homocysteine + H(+)</text>
        <dbReference type="Rhea" id="RHEA:32767"/>
        <dbReference type="Rhea" id="RHEA-COMP:10397"/>
        <dbReference type="Rhea" id="RHEA-COMP:10398"/>
        <dbReference type="ChEBI" id="CHEBI:15378"/>
        <dbReference type="ChEBI" id="CHEBI:57856"/>
        <dbReference type="ChEBI" id="CHEBI:59789"/>
        <dbReference type="ChEBI" id="CHEBI:74495"/>
        <dbReference type="ChEBI" id="CHEBI:82748"/>
        <dbReference type="EC" id="2.1.1.225"/>
    </reaction>
</comment>
<dbReference type="PROSITE" id="PS51800">
    <property type="entry name" value="ZF_CHHC_U11_48K"/>
    <property type="match status" value="1"/>
</dbReference>
<dbReference type="InterPro" id="IPR007871">
    <property type="entry name" value="Methyltransferase_TRM13"/>
</dbReference>
<dbReference type="PANTHER" id="PTHR12998">
    <property type="entry name" value="TRNA:M(4)X MODIFICATION ENZYME TRM13 HOMOLOG"/>
    <property type="match status" value="1"/>
</dbReference>
<evidence type="ECO:0000256" key="6">
    <source>
        <dbReference type="ARBA" id="ARBA00022723"/>
    </source>
</evidence>
<evidence type="ECO:0000256" key="2">
    <source>
        <dbReference type="ARBA" id="ARBA00022603"/>
    </source>
</evidence>
<evidence type="ECO:0000256" key="1">
    <source>
        <dbReference type="ARBA" id="ARBA00005265"/>
    </source>
</evidence>
<evidence type="ECO:0000313" key="15">
    <source>
        <dbReference type="EMBL" id="VDD91110.1"/>
    </source>
</evidence>
<accession>A0A0N4V7I4</accession>
<keyword evidence="3 12" id="KW-0808">Transferase</keyword>
<reference evidence="15 16" key="2">
    <citation type="submission" date="2018-10" db="EMBL/GenBank/DDBJ databases">
        <authorList>
            <consortium name="Pathogen Informatics"/>
        </authorList>
    </citation>
    <scope>NUCLEOTIDE SEQUENCE [LARGE SCALE GENOMIC DNA]</scope>
</reference>
<keyword evidence="2 12" id="KW-0489">Methyltransferase</keyword>
<comment type="catalytic activity">
    <reaction evidence="11 12">
        <text>adenosine(4) in tRNA(His) + S-adenosyl-L-methionine = 2'-O-methyladenosine(4) in tRNA(His) + S-adenosyl-L-homocysteine + H(+)</text>
        <dbReference type="Rhea" id="RHEA:43196"/>
        <dbReference type="Rhea" id="RHEA-COMP:10401"/>
        <dbReference type="Rhea" id="RHEA-COMP:10402"/>
        <dbReference type="ChEBI" id="CHEBI:15378"/>
        <dbReference type="ChEBI" id="CHEBI:57856"/>
        <dbReference type="ChEBI" id="CHEBI:59789"/>
        <dbReference type="ChEBI" id="CHEBI:74411"/>
        <dbReference type="ChEBI" id="CHEBI:74477"/>
        <dbReference type="EC" id="2.1.1.225"/>
    </reaction>
</comment>
<evidence type="ECO:0000256" key="11">
    <source>
        <dbReference type="ARBA" id="ARBA00049393"/>
    </source>
</evidence>
<dbReference type="OrthoDB" id="258806at2759"/>
<keyword evidence="7 12" id="KW-0863">Zinc-finger</keyword>